<sequence>MSKSSQPTYRALLIGVSFHADPKFRLRGAAADVEAVAEFLETFHPEEPGRVKTSSFTATTATDLEAQSPIESNSSLPTDGNVNHALEQLTVQCTHGDFAYIHFSGHGTRDNGQFGLVLYSPDEPGHTVLPEPCLAEYMRVLVEKGVKVTMVLDCCFSGSVDRDSDRGGSAIRSMPTNKSSWRWTTPNNPANTNIESLLAQSHRERGGLSLYEDWIIKPDGYTILAACGPHEISRELEFVDTMEPGETGKPRERRGALSYFLLESLGDLTKKGLKVTHQALFQHVSILFHVHRPSQTPMRYGNENLCFFGDLCIPDPEPGHLVYVRNRRLFLRAGMAHGVHKGDTFALQPSNQSLAAAGSSPYNCRAIVSEVSSLTSVLEGDQGSTLEQVNTGWKATPISTLCRWELLVRMSMPRPRGGETSPNGQYLRLCYDEDCRDNHTFNVVINKAQEYEVLDENSSSIKSIPKVAALRLDAEGQIARILKHLSTFKYLQSIENSTPDPQFEQSFSVNTFANGENGGDLRPLYLTHGTQWTLHLQNNSEETRYFSIFQFTPSWDVSNLLSTQGGVIVLGPSATDSLQIMAQIPDESNEEDEKIRTDLLKVFVTSTYSYFPAMILPELIHSTKKPSPTRGPDLHVQDQNLHLFLVALSGMRSVSGNSRESWATRSILVETSLS</sequence>
<dbReference type="Proteomes" id="UP000813385">
    <property type="component" value="Unassembled WGS sequence"/>
</dbReference>
<dbReference type="Pfam" id="PF00656">
    <property type="entry name" value="Peptidase_C14"/>
    <property type="match status" value="1"/>
</dbReference>
<dbReference type="PANTHER" id="PTHR48104">
    <property type="entry name" value="METACASPASE-4"/>
    <property type="match status" value="1"/>
</dbReference>
<gene>
    <name evidence="3" type="ORF">B0T11DRAFT_289883</name>
</gene>
<feature type="domain" description="Peptidase C14 caspase" evidence="2">
    <location>
        <begin position="10"/>
        <end position="297"/>
    </location>
</feature>
<name>A0A8K0T6I3_9PEZI</name>
<dbReference type="PANTHER" id="PTHR48104:SF30">
    <property type="entry name" value="METACASPASE-1"/>
    <property type="match status" value="1"/>
</dbReference>
<comment type="similarity">
    <text evidence="1">Belongs to the peptidase C14B family.</text>
</comment>
<dbReference type="OrthoDB" id="3223806at2759"/>
<dbReference type="InterPro" id="IPR050452">
    <property type="entry name" value="Metacaspase"/>
</dbReference>
<evidence type="ECO:0000259" key="2">
    <source>
        <dbReference type="Pfam" id="PF00656"/>
    </source>
</evidence>
<proteinExistence type="inferred from homology"/>
<dbReference type="GO" id="GO:0006508">
    <property type="term" value="P:proteolysis"/>
    <property type="evidence" value="ECO:0007669"/>
    <property type="project" value="InterPro"/>
</dbReference>
<dbReference type="EMBL" id="JAGPXD010000006">
    <property type="protein sequence ID" value="KAH7349783.1"/>
    <property type="molecule type" value="Genomic_DNA"/>
</dbReference>
<evidence type="ECO:0000313" key="3">
    <source>
        <dbReference type="EMBL" id="KAH7349783.1"/>
    </source>
</evidence>
<keyword evidence="4" id="KW-1185">Reference proteome</keyword>
<evidence type="ECO:0000313" key="4">
    <source>
        <dbReference type="Proteomes" id="UP000813385"/>
    </source>
</evidence>
<comment type="caution">
    <text evidence="3">The sequence shown here is derived from an EMBL/GenBank/DDBJ whole genome shotgun (WGS) entry which is preliminary data.</text>
</comment>
<dbReference type="AlphaFoldDB" id="A0A8K0T6I3"/>
<dbReference type="GO" id="GO:0004197">
    <property type="term" value="F:cysteine-type endopeptidase activity"/>
    <property type="evidence" value="ECO:0007669"/>
    <property type="project" value="InterPro"/>
</dbReference>
<organism evidence="3 4">
    <name type="scientific">Plectosphaerella cucumerina</name>
    <dbReference type="NCBI Taxonomy" id="40658"/>
    <lineage>
        <taxon>Eukaryota</taxon>
        <taxon>Fungi</taxon>
        <taxon>Dikarya</taxon>
        <taxon>Ascomycota</taxon>
        <taxon>Pezizomycotina</taxon>
        <taxon>Sordariomycetes</taxon>
        <taxon>Hypocreomycetidae</taxon>
        <taxon>Glomerellales</taxon>
        <taxon>Plectosphaerellaceae</taxon>
        <taxon>Plectosphaerella</taxon>
    </lineage>
</organism>
<evidence type="ECO:0000256" key="1">
    <source>
        <dbReference type="ARBA" id="ARBA00009005"/>
    </source>
</evidence>
<accession>A0A8K0T6I3</accession>
<dbReference type="InterPro" id="IPR011600">
    <property type="entry name" value="Pept_C14_caspase"/>
</dbReference>
<protein>
    <submittedName>
        <fullName evidence="3">Caspase domain-containing protein</fullName>
    </submittedName>
</protein>
<reference evidence="3" key="1">
    <citation type="journal article" date="2021" name="Nat. Commun.">
        <title>Genetic determinants of endophytism in the Arabidopsis root mycobiome.</title>
        <authorList>
            <person name="Mesny F."/>
            <person name="Miyauchi S."/>
            <person name="Thiergart T."/>
            <person name="Pickel B."/>
            <person name="Atanasova L."/>
            <person name="Karlsson M."/>
            <person name="Huettel B."/>
            <person name="Barry K.W."/>
            <person name="Haridas S."/>
            <person name="Chen C."/>
            <person name="Bauer D."/>
            <person name="Andreopoulos W."/>
            <person name="Pangilinan J."/>
            <person name="LaButti K."/>
            <person name="Riley R."/>
            <person name="Lipzen A."/>
            <person name="Clum A."/>
            <person name="Drula E."/>
            <person name="Henrissat B."/>
            <person name="Kohler A."/>
            <person name="Grigoriev I.V."/>
            <person name="Martin F.M."/>
            <person name="Hacquard S."/>
        </authorList>
    </citation>
    <scope>NUCLEOTIDE SEQUENCE</scope>
    <source>
        <strain evidence="3">MPI-CAGE-AT-0016</strain>
    </source>
</reference>
<dbReference type="GO" id="GO:0005737">
    <property type="term" value="C:cytoplasm"/>
    <property type="evidence" value="ECO:0007669"/>
    <property type="project" value="TreeGrafter"/>
</dbReference>
<dbReference type="Gene3D" id="3.40.50.1460">
    <property type="match status" value="1"/>
</dbReference>